<protein>
    <submittedName>
        <fullName evidence="1">Uncharacterized protein</fullName>
    </submittedName>
</protein>
<organism evidence="1 2">
    <name type="scientific">Eretmocerus hayati</name>
    <dbReference type="NCBI Taxonomy" id="131215"/>
    <lineage>
        <taxon>Eukaryota</taxon>
        <taxon>Metazoa</taxon>
        <taxon>Ecdysozoa</taxon>
        <taxon>Arthropoda</taxon>
        <taxon>Hexapoda</taxon>
        <taxon>Insecta</taxon>
        <taxon>Pterygota</taxon>
        <taxon>Neoptera</taxon>
        <taxon>Endopterygota</taxon>
        <taxon>Hymenoptera</taxon>
        <taxon>Apocrita</taxon>
        <taxon>Proctotrupomorpha</taxon>
        <taxon>Chalcidoidea</taxon>
        <taxon>Aphelinidae</taxon>
        <taxon>Aphelininae</taxon>
        <taxon>Eretmocerus</taxon>
    </lineage>
</organism>
<proteinExistence type="predicted"/>
<comment type="caution">
    <text evidence="1">The sequence shown here is derived from an EMBL/GenBank/DDBJ whole genome shotgun (WGS) entry which is preliminary data.</text>
</comment>
<accession>A0ACC2NYS9</accession>
<evidence type="ECO:0000313" key="1">
    <source>
        <dbReference type="EMBL" id="KAJ8676340.1"/>
    </source>
</evidence>
<dbReference type="EMBL" id="CM056742">
    <property type="protein sequence ID" value="KAJ8676340.1"/>
    <property type="molecule type" value="Genomic_DNA"/>
</dbReference>
<keyword evidence="2" id="KW-1185">Reference proteome</keyword>
<sequence length="560" mass="64387">MVGEGGRSRQKQKFCHRRHWQPSAGNAEIHRHKSRRPPSSISEYCGILIIKRGAEPTRLGVSISWSFPGFPNVSESEREVDVDTESQARRTNELKEMHQGEEFKMKAVMVEPGCNLILAWGFKNLSTDQGVRYSPVLVSQGRLTADQTLSSKWDKGLICAEFFFHHHLYFSALKMPTLSASIDIAIKSLFNRNCTHEQMLLYLEKNCGTKISLSTLKRRLEFLDLRRRNIEESDLDDICYAILLELESCGHNLGYRAMWQKLKYKYGLRVRRDTVAFLLKVADPEGVENRLANRLKRRNYQVPGADFLLHVDGYDKLKPFGFAIHGAIDGFSRCVKWLRCATTNNNPRVTARYFLEDVKESQGVPTMIRADAGGENVIIGSLQRCLRADHDDTHAGSKSFIVGKSTHNQRIEAFWGQLRKHSMNFFIEYFKQMKDDQLYDGSDEDTEILQFCFGPIIQNSLDDSKELWNQHSIRKQTHSTHNGVPFAMYNLPEMWGGKSCKKPVDLAAVDRLMEEFTDDPELFNPAMAEIARRLDPDFETPDRVEDAKELYLKLKDFIRS</sequence>
<dbReference type="Proteomes" id="UP001239111">
    <property type="component" value="Chromosome 2"/>
</dbReference>
<gene>
    <name evidence="1" type="ORF">QAD02_012127</name>
</gene>
<reference evidence="1" key="1">
    <citation type="submission" date="2023-04" db="EMBL/GenBank/DDBJ databases">
        <title>A chromosome-level genome assembly of the parasitoid wasp Eretmocerus hayati.</title>
        <authorList>
            <person name="Zhong Y."/>
            <person name="Liu S."/>
            <person name="Liu Y."/>
        </authorList>
    </citation>
    <scope>NUCLEOTIDE SEQUENCE</scope>
    <source>
        <strain evidence="1">ZJU_SS_LIU_2023</strain>
    </source>
</reference>
<evidence type="ECO:0000313" key="2">
    <source>
        <dbReference type="Proteomes" id="UP001239111"/>
    </source>
</evidence>
<name>A0ACC2NYS9_9HYME</name>